<dbReference type="RefSeq" id="WP_007573631.1">
    <property type="nucleotide sequence ID" value="NZ_BPTS01000001.1"/>
</dbReference>
<dbReference type="AlphaFoldDB" id="F8N852"/>
<dbReference type="Proteomes" id="UP000002772">
    <property type="component" value="Unassembled WGS sequence"/>
</dbReference>
<keyword evidence="3" id="KW-1185">Reference proteome</keyword>
<dbReference type="STRING" id="688246.Premu_1050"/>
<evidence type="ECO:0000313" key="3">
    <source>
        <dbReference type="Proteomes" id="UP000002772"/>
    </source>
</evidence>
<evidence type="ECO:0000313" key="2">
    <source>
        <dbReference type="EMBL" id="EGN56490.1"/>
    </source>
</evidence>
<dbReference type="eggNOG" id="COG1123">
    <property type="taxonomic scope" value="Bacteria"/>
</dbReference>
<accession>F8N852</accession>
<proteinExistence type="predicted"/>
<feature type="domain" description="DUF4435" evidence="1">
    <location>
        <begin position="26"/>
        <end position="273"/>
    </location>
</feature>
<dbReference type="OrthoDB" id="1091676at2"/>
<protein>
    <recommendedName>
        <fullName evidence="1">DUF4435 domain-containing protein</fullName>
    </recommendedName>
</protein>
<evidence type="ECO:0000259" key="1">
    <source>
        <dbReference type="Pfam" id="PF14491"/>
    </source>
</evidence>
<dbReference type="HOGENOM" id="CLU_808550_0_0_10"/>
<name>F8N852_9BACT</name>
<gene>
    <name evidence="2" type="ORF">Premu_1050</name>
</gene>
<reference evidence="3" key="1">
    <citation type="journal article" date="2011" name="Stand. Genomic Sci.">
        <title>Non-contiguous finished genome sequence of the opportunistic oral pathogen Prevotella multisaccharivorax type strain (PPPA20).</title>
        <authorList>
            <person name="Pati A."/>
            <person name="Gronow S."/>
            <person name="Lu M."/>
            <person name="Lapidus A."/>
            <person name="Nolan M."/>
            <person name="Lucas S."/>
            <person name="Hammon N."/>
            <person name="Deshpande S."/>
            <person name="Cheng J.F."/>
            <person name="Tapia R."/>
            <person name="Han C."/>
            <person name="Goodwin L."/>
            <person name="Pitluck S."/>
            <person name="Liolios K."/>
            <person name="Pagani I."/>
            <person name="Mavromatis K."/>
            <person name="Mikhailova N."/>
            <person name="Huntemann M."/>
            <person name="Chen A."/>
            <person name="Palaniappan K."/>
            <person name="Land M."/>
            <person name="Hauser L."/>
            <person name="Detter J.C."/>
            <person name="Brambilla E.M."/>
            <person name="Rohde M."/>
            <person name="Goker M."/>
            <person name="Woyke T."/>
            <person name="Bristow J."/>
            <person name="Eisen J.A."/>
            <person name="Markowitz V."/>
            <person name="Hugenholtz P."/>
            <person name="Kyrpides N.C."/>
            <person name="Klenk H.P."/>
            <person name="Ivanova N."/>
        </authorList>
    </citation>
    <scope>NUCLEOTIDE SEQUENCE [LARGE SCALE GENOMIC DNA]</scope>
    <source>
        <strain evidence="3">DSM 17128</strain>
    </source>
</reference>
<organism evidence="2 3">
    <name type="scientific">Hallella multisaccharivorax DSM 17128</name>
    <dbReference type="NCBI Taxonomy" id="688246"/>
    <lineage>
        <taxon>Bacteria</taxon>
        <taxon>Pseudomonadati</taxon>
        <taxon>Bacteroidota</taxon>
        <taxon>Bacteroidia</taxon>
        <taxon>Bacteroidales</taxon>
        <taxon>Prevotellaceae</taxon>
        <taxon>Hallella</taxon>
    </lineage>
</organism>
<dbReference type="InterPro" id="IPR029492">
    <property type="entry name" value="DUF4435"/>
</dbReference>
<dbReference type="EMBL" id="GL945017">
    <property type="protein sequence ID" value="EGN56490.1"/>
    <property type="molecule type" value="Genomic_DNA"/>
</dbReference>
<dbReference type="Pfam" id="PF14491">
    <property type="entry name" value="DUF4435"/>
    <property type="match status" value="1"/>
</dbReference>
<sequence>MRRLQDNLTSHYLEAANRLNPRRQRRKIVAYVESYDDVFFWRSILSQFETEYYYFEIMLPTRENNLERGKKAALMSALNGKTGQWLIACVDADYDYLIQGATEISRQINGNPFIFHTYAYAIENMQCYAPSLHDVCVAVTLNDRVIFNIQQYLEELSRAIWPLFVWNIWYYRMNRYGQFTMTDFLHIIETGNFNMGNADHIIAQVRNKVSKRCEQLRRNNPLATESYSALAKELRQLGVTPETTYLYIQGHHLFDKVVVPMMNRVCDKLIRQRQAEIACQSVHGTQRRNELSCYNNSVEDVIPMLKKNTSFATSEPYRHIKADLTAFMQRLQQTEKQTTNDTTTINTLQE</sequence>